<name>A0A7C2C0N6_9DEIN</name>
<accession>A0A7C2C0N6</accession>
<evidence type="ECO:0000313" key="1">
    <source>
        <dbReference type="EMBL" id="HEH82600.1"/>
    </source>
</evidence>
<protein>
    <submittedName>
        <fullName evidence="1">DUF2586 family protein</fullName>
    </submittedName>
</protein>
<dbReference type="EMBL" id="DSKL01000247">
    <property type="protein sequence ID" value="HEH82600.1"/>
    <property type="molecule type" value="Genomic_DNA"/>
</dbReference>
<gene>
    <name evidence="1" type="ORF">ENP73_06395</name>
</gene>
<dbReference type="InterPro" id="IPR019694">
    <property type="entry name" value="Phage_HP1_Orf23"/>
</dbReference>
<reference evidence="1" key="1">
    <citation type="journal article" date="2020" name="mSystems">
        <title>Genome- and Community-Level Interaction Insights into Carbon Utilization and Element Cycling Functions of Hydrothermarchaeota in Hydrothermal Sediment.</title>
        <authorList>
            <person name="Zhou Z."/>
            <person name="Liu Y."/>
            <person name="Xu W."/>
            <person name="Pan J."/>
            <person name="Luo Z.H."/>
            <person name="Li M."/>
        </authorList>
    </citation>
    <scope>NUCLEOTIDE SEQUENCE [LARGE SCALE GENOMIC DNA]</scope>
    <source>
        <strain evidence="1">SpSt-246</strain>
    </source>
</reference>
<sequence>MARLPGVYPEIQDGGLGIVAPSGDGQRVVVGVSSKGPVNQVVGLSDLSQVPTLLGTGPLARAVADQLAYGGGQVYAVRAAGDIAGSVTAGTENPASPAVSVSGSPLDAYEIVVRIVRGGAVGTATFTYSLDGGDTVSAEIVTAASYDLPGTGLTLNFGTGTYTAGAVYRFQATAPRASVSSVQAAVREALNAPILYEYIQVAQPTDAAMWAALDALATEAEGRFRYIWFLTETAAPGNDVDAWVNARLAEKANFTSKRVMIVAAWGEVVDTLSGRLEVQSLAARVGARISKNRVHVSPAWVQLGPLPGVVAVAPFVLTDYGKKSLFNNAHALALDTAGFTTVYRLIGRDGVYLVDGRMAAPPTSDYLIVQNRRVMDKAVTQVRQALLDFVQWHVDPTDLNASLASLIARANTPLRVMQSLGEIARGRVVVPPGQDILASRTLLLQVRVVPLGYLREITLDIGFENPFLAQAKA</sequence>
<organism evidence="1">
    <name type="scientific">Thermus islandicus</name>
    <dbReference type="NCBI Taxonomy" id="540988"/>
    <lineage>
        <taxon>Bacteria</taxon>
        <taxon>Thermotogati</taxon>
        <taxon>Deinococcota</taxon>
        <taxon>Deinococci</taxon>
        <taxon>Thermales</taxon>
        <taxon>Thermaceae</taxon>
        <taxon>Thermus</taxon>
    </lineage>
</organism>
<dbReference type="AlphaFoldDB" id="A0A7C2C0N6"/>
<proteinExistence type="predicted"/>
<comment type="caution">
    <text evidence="1">The sequence shown here is derived from an EMBL/GenBank/DDBJ whole genome shotgun (WGS) entry which is preliminary data.</text>
</comment>
<dbReference type="Pfam" id="PF10758">
    <property type="entry name" value="DUF2586"/>
    <property type="match status" value="1"/>
</dbReference>